<evidence type="ECO:0000256" key="1">
    <source>
        <dbReference type="SAM" id="SignalP"/>
    </source>
</evidence>
<gene>
    <name evidence="3" type="ORF">PSQ19_15640</name>
</gene>
<accession>A0ABY7YLF2</accession>
<evidence type="ECO:0000313" key="3">
    <source>
        <dbReference type="EMBL" id="WDR02086.1"/>
    </source>
</evidence>
<name>A0ABY7YLF2_9HYPH</name>
<dbReference type="Pfam" id="PF07486">
    <property type="entry name" value="Hydrolase_2"/>
    <property type="match status" value="1"/>
</dbReference>
<dbReference type="RefSeq" id="WP_282218493.1">
    <property type="nucleotide sequence ID" value="NZ_CP118246.1"/>
</dbReference>
<protein>
    <submittedName>
        <fullName evidence="3">Cell wall hydrolase</fullName>
    </submittedName>
</protein>
<dbReference type="InterPro" id="IPR042047">
    <property type="entry name" value="SleB_dom1"/>
</dbReference>
<keyword evidence="4" id="KW-1185">Reference proteome</keyword>
<keyword evidence="1" id="KW-0732">Signal</keyword>
<keyword evidence="3" id="KW-0378">Hydrolase</keyword>
<evidence type="ECO:0000259" key="2">
    <source>
        <dbReference type="Pfam" id="PF07486"/>
    </source>
</evidence>
<feature type="signal peptide" evidence="1">
    <location>
        <begin position="1"/>
        <end position="20"/>
    </location>
</feature>
<feature type="domain" description="Cell wall hydrolase SleB" evidence="2">
    <location>
        <begin position="162"/>
        <end position="277"/>
    </location>
</feature>
<dbReference type="GO" id="GO:0016787">
    <property type="term" value="F:hydrolase activity"/>
    <property type="evidence" value="ECO:0007669"/>
    <property type="project" value="UniProtKB-KW"/>
</dbReference>
<dbReference type="InterPro" id="IPR011105">
    <property type="entry name" value="Cell_wall_hydrolase_SleB"/>
</dbReference>
<dbReference type="EMBL" id="CP118246">
    <property type="protein sequence ID" value="WDR02086.1"/>
    <property type="molecule type" value="Genomic_DNA"/>
</dbReference>
<organism evidence="3 4">
    <name type="scientific">Devosia algicola</name>
    <dbReference type="NCBI Taxonomy" id="3026418"/>
    <lineage>
        <taxon>Bacteria</taxon>
        <taxon>Pseudomonadati</taxon>
        <taxon>Pseudomonadota</taxon>
        <taxon>Alphaproteobacteria</taxon>
        <taxon>Hyphomicrobiales</taxon>
        <taxon>Devosiaceae</taxon>
        <taxon>Devosia</taxon>
    </lineage>
</organism>
<dbReference type="Proteomes" id="UP001220530">
    <property type="component" value="Chromosome"/>
</dbReference>
<proteinExistence type="predicted"/>
<evidence type="ECO:0000313" key="4">
    <source>
        <dbReference type="Proteomes" id="UP001220530"/>
    </source>
</evidence>
<dbReference type="Gene3D" id="1.10.10.2520">
    <property type="entry name" value="Cell wall hydrolase SleB, domain 1"/>
    <property type="match status" value="1"/>
</dbReference>
<feature type="chain" id="PRO_5047391402" evidence="1">
    <location>
        <begin position="21"/>
        <end position="280"/>
    </location>
</feature>
<sequence>MLVSGAFALVLGFGVIAAQADTGQPSFVTPLPVPENIAALRTQPALGATNVPLAPGEQPLSSALLKNYIARQAALRAFSAFDEADPSPLSTNLVLGYISSTNESNRALNAIAGASSESTAALNPDILANYVQDRFQPTAKRITQANKERDCLTQAIYHEARGESLEGQWAVANVIVNRALSKRFPSTLCGVIYQNANKGRYKCQFTFACDGKSDAPGERSAWRRSSGIAAKVYAEFARGIKVPTLPRSALYYHTTAVNPSWSNVYTKVAQIGSHLFYAPN</sequence>
<reference evidence="3 4" key="1">
    <citation type="submission" date="2023-02" db="EMBL/GenBank/DDBJ databases">
        <title>Devosia algicola sp. nov., isolated from the phycosphere of marine algae.</title>
        <authorList>
            <person name="Kim J.M."/>
            <person name="Lee J.K."/>
            <person name="Choi B.J."/>
            <person name="Bayburt H."/>
            <person name="Jeon C.O."/>
        </authorList>
    </citation>
    <scope>NUCLEOTIDE SEQUENCE [LARGE SCALE GENOMIC DNA]</scope>
    <source>
        <strain evidence="3 4">G20-9</strain>
    </source>
</reference>